<organism evidence="3 4">
    <name type="scientific">Actinacidiphila bryophytorum</name>
    <dbReference type="NCBI Taxonomy" id="1436133"/>
    <lineage>
        <taxon>Bacteria</taxon>
        <taxon>Bacillati</taxon>
        <taxon>Actinomycetota</taxon>
        <taxon>Actinomycetes</taxon>
        <taxon>Kitasatosporales</taxon>
        <taxon>Streptomycetaceae</taxon>
        <taxon>Actinacidiphila</taxon>
    </lineage>
</organism>
<evidence type="ECO:0000259" key="1">
    <source>
        <dbReference type="Pfam" id="PF07971"/>
    </source>
</evidence>
<dbReference type="InterPro" id="IPR012939">
    <property type="entry name" value="Glyco_hydro_92"/>
</dbReference>
<dbReference type="GO" id="GO:0006516">
    <property type="term" value="P:glycoprotein catabolic process"/>
    <property type="evidence" value="ECO:0007669"/>
    <property type="project" value="TreeGrafter"/>
</dbReference>
<protein>
    <submittedName>
        <fullName evidence="3">Alpha-1,2-mannosidase</fullName>
    </submittedName>
</protein>
<dbReference type="Pfam" id="PF07971">
    <property type="entry name" value="Glyco_hydro_92"/>
    <property type="match status" value="1"/>
</dbReference>
<feature type="domain" description="Glycosyl hydrolase family 92" evidence="1">
    <location>
        <begin position="343"/>
        <end position="824"/>
    </location>
</feature>
<evidence type="ECO:0000313" key="3">
    <source>
        <dbReference type="EMBL" id="CAG7618075.1"/>
    </source>
</evidence>
<dbReference type="InterPro" id="IPR008928">
    <property type="entry name" value="6-hairpin_glycosidase_sf"/>
</dbReference>
<dbReference type="Gene3D" id="1.20.1050.60">
    <property type="entry name" value="alpha-1,2-mannosidase"/>
    <property type="match status" value="1"/>
</dbReference>
<dbReference type="PANTHER" id="PTHR12143">
    <property type="entry name" value="PEPTIDE N-GLYCANASE PNGASE -RELATED"/>
    <property type="match status" value="1"/>
</dbReference>
<dbReference type="GO" id="GO:0030246">
    <property type="term" value="F:carbohydrate binding"/>
    <property type="evidence" value="ECO:0007669"/>
    <property type="project" value="InterPro"/>
</dbReference>
<keyword evidence="4" id="KW-1185">Reference proteome</keyword>
<dbReference type="GO" id="GO:0005975">
    <property type="term" value="P:carbohydrate metabolic process"/>
    <property type="evidence" value="ECO:0007669"/>
    <property type="project" value="InterPro"/>
</dbReference>
<dbReference type="Gene3D" id="1.20.1610.10">
    <property type="entry name" value="alpha-1,2-mannosidases domains"/>
    <property type="match status" value="1"/>
</dbReference>
<dbReference type="Proteomes" id="UP001153328">
    <property type="component" value="Unassembled WGS sequence"/>
</dbReference>
<dbReference type="FunFam" id="3.30.2080.10:FF:000001">
    <property type="entry name" value="Alpha-1,2-mannosidase subfamily"/>
    <property type="match status" value="1"/>
</dbReference>
<name>A0A9W4E5Z1_9ACTN</name>
<gene>
    <name evidence="3" type="ORF">SBRY_120101</name>
</gene>
<accession>A0A9W4E5Z1</accession>
<dbReference type="Pfam" id="PF17678">
    <property type="entry name" value="Glyco_hydro_92N"/>
    <property type="match status" value="1"/>
</dbReference>
<dbReference type="Gene3D" id="3.30.2080.10">
    <property type="entry name" value="GH92 mannosidase domain"/>
    <property type="match status" value="1"/>
</dbReference>
<dbReference type="GO" id="GO:0005829">
    <property type="term" value="C:cytosol"/>
    <property type="evidence" value="ECO:0007669"/>
    <property type="project" value="TreeGrafter"/>
</dbReference>
<dbReference type="InterPro" id="IPR050883">
    <property type="entry name" value="PNGase"/>
</dbReference>
<dbReference type="AlphaFoldDB" id="A0A9W4E5Z1"/>
<feature type="domain" description="Glycosyl hydrolase family 92 N-terminal" evidence="2">
    <location>
        <begin position="80"/>
        <end position="337"/>
    </location>
</feature>
<dbReference type="GO" id="GO:0000224">
    <property type="term" value="F:peptide-N4-(N-acetyl-beta-glucosaminyl)asparagine amidase activity"/>
    <property type="evidence" value="ECO:0007669"/>
    <property type="project" value="TreeGrafter"/>
</dbReference>
<dbReference type="NCBIfam" id="TIGR01180">
    <property type="entry name" value="aman2_put"/>
    <property type="match status" value="1"/>
</dbReference>
<dbReference type="Gene3D" id="2.70.98.10">
    <property type="match status" value="1"/>
</dbReference>
<evidence type="ECO:0000313" key="4">
    <source>
        <dbReference type="Proteomes" id="UP001153328"/>
    </source>
</evidence>
<comment type="caution">
    <text evidence="3">The sequence shown here is derived from an EMBL/GenBank/DDBJ whole genome shotgun (WGS) entry which is preliminary data.</text>
</comment>
<dbReference type="InterPro" id="IPR005887">
    <property type="entry name" value="GH92_a_mannosidase_put"/>
</dbReference>
<dbReference type="EMBL" id="CAJVAX010000004">
    <property type="protein sequence ID" value="CAG7618075.1"/>
    <property type="molecule type" value="Genomic_DNA"/>
</dbReference>
<reference evidence="3" key="1">
    <citation type="submission" date="2021-06" db="EMBL/GenBank/DDBJ databases">
        <authorList>
            <person name="Arsene-Ploetze F."/>
        </authorList>
    </citation>
    <scope>NUCLEOTIDE SEQUENCE</scope>
    <source>
        <strain evidence="3">SBRY1</strain>
    </source>
</reference>
<evidence type="ECO:0000259" key="2">
    <source>
        <dbReference type="Pfam" id="PF17678"/>
    </source>
</evidence>
<dbReference type="InterPro" id="IPR014718">
    <property type="entry name" value="GH-type_carb-bd"/>
</dbReference>
<dbReference type="InterPro" id="IPR041371">
    <property type="entry name" value="GH92_N"/>
</dbReference>
<dbReference type="SUPFAM" id="SSF48208">
    <property type="entry name" value="Six-hairpin glycosidases"/>
    <property type="match status" value="1"/>
</dbReference>
<sequence length="1145" mass="117643">MTTLSIRQASLTLHGAPLLPVTPKGRKVSVRSSSPGGRTRLRLRVATAAAAATALLGLGLGAQSAGAASPGAAPADPASYVNPLIGSSNAGNTYPGAVVPFGMLAWSPQTSTGNQFSTPAPGGYRYDATRIRGFSLTHLNGVGCSGANGDIPIMPFVGDVTSSPSSDTRDAVYASTFSHTAETAQAGFYKVALDSGASARLTTTARTGTGEFGFPADKPASMLLRTSNSESGSSAASVQVDAATRTVTGSVDAGNFCGPQSANNRHDVYTLHFTAHFDQPFAKVGTWTDGTLTPGSTSATGGTGYNSSGNPAAGKGSGAYITFPAGTGSVQVKVAISYVSADGAEANLRVENPPSRSFDSVRAGASADWNAALRRIAVSGGTPDQFSTFYTALYHSMLEPTLTSDVDGRYLGGDRAVHRLAKGQHAQYGTFSGWDQYRAQVQLLTLLQPRTGSDYAQSLFNYAAQRGGEWDRWLLENGKTSIMSGDPSDAALAGIYAFGGRDFDVKGALASLVKAATVPTANDSDSAGCNVECVGQRPALDQYLKLGYVPSDNCHCWGGAAETLEDAAADFGLSQLAGAVGDKSVQKAFAERSGNWTNVFDPNATAQGGYMRDRNSDGSWAGATFNPGTGNGFVEGSSARYSWMVYSDAAGLAQAMGGNATAVQRLDAFFRAPDGTFDFSAKDQTRYDPTNEPDINAPYLYDYFGAPYKTQQTVRAETDRLWTNTPGGIPGNDDAGTMSSWYVFSALGLYPQVPSRADLVLSSPVFPKAVIRTGSGRTITVNAPQASADNIYVQGLRVNGKASDRPWVPASFATGGGTLDYTLGATPDTRWGSDAKDAPPSFRDGEAPFFAAASPASVKAEPGSSATTSLDLSTIQGKKTAVSWSAAAPAGITLSPSHGTVTVPGNGKATAEVGVHVAADTKSGVYRVPFTLTGRHGAKAPTAWLSVTVGVNGSVTWYVNSNGISYDDSDPTANFDGGGWSYSAKALAAAGAVPGGTVSAGGFDFTWPDVAPGAPDNIVVGGGDQVLDMSKTSAGATKLSLLGSAAFGDTTGTVTLTYTDGSTQQAEVGFSDWTLGGGGSTPSFGNTIAVHTDYRDVMGGSTEPVGTDVFATAPVALQSGKQLASVTLPATTQGGDMHVFGIATA</sequence>
<proteinExistence type="predicted"/>
<dbReference type="PANTHER" id="PTHR12143:SF39">
    <property type="entry name" value="SECRETED PROTEIN"/>
    <property type="match status" value="1"/>
</dbReference>